<evidence type="ECO:0000259" key="8">
    <source>
        <dbReference type="Pfam" id="PF01261"/>
    </source>
</evidence>
<evidence type="ECO:0000313" key="9">
    <source>
        <dbReference type="EMBL" id="KKM22383.1"/>
    </source>
</evidence>
<keyword evidence="4" id="KW-0227">DNA damage</keyword>
<dbReference type="GO" id="GO:0006284">
    <property type="term" value="P:base-excision repair"/>
    <property type="evidence" value="ECO:0007669"/>
    <property type="project" value="TreeGrafter"/>
</dbReference>
<keyword evidence="3" id="KW-0479">Metal-binding</keyword>
<dbReference type="InterPro" id="IPR013022">
    <property type="entry name" value="Xyl_isomerase-like_TIM-brl"/>
</dbReference>
<dbReference type="GO" id="GO:0008081">
    <property type="term" value="F:phosphoric diester hydrolase activity"/>
    <property type="evidence" value="ECO:0007669"/>
    <property type="project" value="TreeGrafter"/>
</dbReference>
<dbReference type="PROSITE" id="PS00731">
    <property type="entry name" value="AP_NUCLEASE_F2_3"/>
    <property type="match status" value="1"/>
</dbReference>
<proteinExistence type="inferred from homology"/>
<dbReference type="HAMAP" id="MF_00152">
    <property type="entry name" value="Nfo"/>
    <property type="match status" value="1"/>
</dbReference>
<dbReference type="Gene3D" id="3.20.20.150">
    <property type="entry name" value="Divalent-metal-dependent TIM barrel enzymes"/>
    <property type="match status" value="1"/>
</dbReference>
<dbReference type="SMART" id="SM00518">
    <property type="entry name" value="AP2Ec"/>
    <property type="match status" value="1"/>
</dbReference>
<dbReference type="AlphaFoldDB" id="A0A0F9KJM7"/>
<dbReference type="Pfam" id="PF01261">
    <property type="entry name" value="AP_endonuc_2"/>
    <property type="match status" value="1"/>
</dbReference>
<keyword evidence="5" id="KW-0378">Hydrolase</keyword>
<reference evidence="9" key="1">
    <citation type="journal article" date="2015" name="Nature">
        <title>Complex archaea that bridge the gap between prokaryotes and eukaryotes.</title>
        <authorList>
            <person name="Spang A."/>
            <person name="Saw J.H."/>
            <person name="Jorgensen S.L."/>
            <person name="Zaremba-Niedzwiedzka K."/>
            <person name="Martijn J."/>
            <person name="Lind A.E."/>
            <person name="van Eijk R."/>
            <person name="Schleper C."/>
            <person name="Guy L."/>
            <person name="Ettema T.J."/>
        </authorList>
    </citation>
    <scope>NUCLEOTIDE SEQUENCE</scope>
</reference>
<comment type="caution">
    <text evidence="9">The sequence shown here is derived from an EMBL/GenBank/DDBJ whole genome shotgun (WGS) entry which is preliminary data.</text>
</comment>
<dbReference type="PROSITE" id="PS51432">
    <property type="entry name" value="AP_NUCLEASE_F2_4"/>
    <property type="match status" value="1"/>
</dbReference>
<dbReference type="CDD" id="cd00019">
    <property type="entry name" value="AP2Ec"/>
    <property type="match status" value="1"/>
</dbReference>
<dbReference type="EMBL" id="LAZR01013345">
    <property type="protein sequence ID" value="KKM22383.1"/>
    <property type="molecule type" value="Genomic_DNA"/>
</dbReference>
<evidence type="ECO:0000256" key="5">
    <source>
        <dbReference type="ARBA" id="ARBA00022801"/>
    </source>
</evidence>
<evidence type="ECO:0000256" key="3">
    <source>
        <dbReference type="ARBA" id="ARBA00022723"/>
    </source>
</evidence>
<gene>
    <name evidence="9" type="ORF">LCGC14_1625930</name>
</gene>
<evidence type="ECO:0000256" key="7">
    <source>
        <dbReference type="ARBA" id="ARBA00023204"/>
    </source>
</evidence>
<dbReference type="InterPro" id="IPR001719">
    <property type="entry name" value="AP_endonuc_2"/>
</dbReference>
<dbReference type="PANTHER" id="PTHR21445">
    <property type="entry name" value="ENDONUCLEASE IV ENDODEOXYRIBONUCLEASE IV"/>
    <property type="match status" value="1"/>
</dbReference>
<dbReference type="GO" id="GO:0003906">
    <property type="term" value="F:DNA-(apurinic or apyrimidinic site) endonuclease activity"/>
    <property type="evidence" value="ECO:0007669"/>
    <property type="project" value="TreeGrafter"/>
</dbReference>
<feature type="domain" description="Xylose isomerase-like TIM barrel" evidence="8">
    <location>
        <begin position="19"/>
        <end position="274"/>
    </location>
</feature>
<accession>A0A0F9KJM7</accession>
<dbReference type="NCBIfam" id="TIGR00587">
    <property type="entry name" value="nfo"/>
    <property type="match status" value="1"/>
</dbReference>
<dbReference type="InterPro" id="IPR018246">
    <property type="entry name" value="AP_endonuc_F2_Zn_BS"/>
</dbReference>
<protein>
    <recommendedName>
        <fullName evidence="8">Xylose isomerase-like TIM barrel domain-containing protein</fullName>
    </recommendedName>
</protein>
<comment type="similarity">
    <text evidence="2">Belongs to the AP endonuclease 2 family.</text>
</comment>
<keyword evidence="6" id="KW-0862">Zinc</keyword>
<dbReference type="SUPFAM" id="SSF51658">
    <property type="entry name" value="Xylose isomerase-like"/>
    <property type="match status" value="1"/>
</dbReference>
<dbReference type="PANTHER" id="PTHR21445:SF0">
    <property type="entry name" value="APURINIC-APYRIMIDINIC ENDONUCLEASE"/>
    <property type="match status" value="1"/>
</dbReference>
<dbReference type="FunFam" id="3.20.20.150:FF:000001">
    <property type="entry name" value="Probable endonuclease 4"/>
    <property type="match status" value="1"/>
</dbReference>
<evidence type="ECO:0000256" key="1">
    <source>
        <dbReference type="ARBA" id="ARBA00001947"/>
    </source>
</evidence>
<organism evidence="9">
    <name type="scientific">marine sediment metagenome</name>
    <dbReference type="NCBI Taxonomy" id="412755"/>
    <lineage>
        <taxon>unclassified sequences</taxon>
        <taxon>metagenomes</taxon>
        <taxon>ecological metagenomes</taxon>
    </lineage>
</organism>
<evidence type="ECO:0000256" key="2">
    <source>
        <dbReference type="ARBA" id="ARBA00005340"/>
    </source>
</evidence>
<comment type="cofactor">
    <cofactor evidence="1">
        <name>Zn(2+)</name>
        <dbReference type="ChEBI" id="CHEBI:29105"/>
    </cofactor>
</comment>
<dbReference type="GO" id="GO:0003677">
    <property type="term" value="F:DNA binding"/>
    <property type="evidence" value="ECO:0007669"/>
    <property type="project" value="InterPro"/>
</dbReference>
<evidence type="ECO:0000256" key="6">
    <source>
        <dbReference type="ARBA" id="ARBA00022833"/>
    </source>
</evidence>
<name>A0A0F9KJM7_9ZZZZ</name>
<sequence length="284" mass="30775">MKVGAHVRASGGVDKAIGRAEDIGAETIQIFSGAPQAWRRKEYRPEEVEAYKAGAAEKGIGPAFVHGVYLVNLATDKEENLAKSLDALVHDMNVCHLLGVKGVIFHIGSHRGAGYEQVFRQVVESVRKIVDATPEDTWLILENSAGMGGAIGSKFEELGRIIREAGSLRVKVCLDTQHCFAAGYDLKTKDGLVAAMSEFEAEVGLDRLVAVHANDSKCPLAGGVDRHENIGEGHIGLDGFQNIMSYPAFRDVPFLLETPGFDNQGPDQRNVEILKRLREKAGLS</sequence>
<dbReference type="InterPro" id="IPR036237">
    <property type="entry name" value="Xyl_isomerase-like_sf"/>
</dbReference>
<dbReference type="GO" id="GO:0008270">
    <property type="term" value="F:zinc ion binding"/>
    <property type="evidence" value="ECO:0007669"/>
    <property type="project" value="InterPro"/>
</dbReference>
<keyword evidence="7" id="KW-0234">DNA repair</keyword>
<evidence type="ECO:0000256" key="4">
    <source>
        <dbReference type="ARBA" id="ARBA00022763"/>
    </source>
</evidence>